<feature type="non-terminal residue" evidence="4">
    <location>
        <position position="1"/>
    </location>
</feature>
<dbReference type="GO" id="GO:0003677">
    <property type="term" value="F:DNA binding"/>
    <property type="evidence" value="ECO:0007669"/>
    <property type="project" value="UniProtKB-UniRule"/>
</dbReference>
<keyword evidence="1 2" id="KW-0238">DNA-binding</keyword>
<sequence length="56" mass="6387">KKVKDAGAPKRPMSAYMLWLNGNRERIKSENPGISVTEISKKAGEMWKQLGKDRKE</sequence>
<dbReference type="PROSITE" id="PS50118">
    <property type="entry name" value="HMG_BOX_2"/>
    <property type="match status" value="1"/>
</dbReference>
<keyword evidence="5" id="KW-1185">Reference proteome</keyword>
<accession>A0ABD0PP37</accession>
<evidence type="ECO:0000313" key="5">
    <source>
        <dbReference type="Proteomes" id="UP001529510"/>
    </source>
</evidence>
<dbReference type="Pfam" id="PF00505">
    <property type="entry name" value="HMG_box"/>
    <property type="match status" value="1"/>
</dbReference>
<feature type="DNA-binding region" description="HMG box" evidence="2">
    <location>
        <begin position="9"/>
        <end position="56"/>
    </location>
</feature>
<dbReference type="SUPFAM" id="SSF47095">
    <property type="entry name" value="HMG-box"/>
    <property type="match status" value="1"/>
</dbReference>
<dbReference type="PANTHER" id="PTHR48112:SF22">
    <property type="entry name" value="MITOCHONDRIAL TRANSCRIPTION FACTOR A, ISOFORM B"/>
    <property type="match status" value="1"/>
</dbReference>
<feature type="non-terminal residue" evidence="4">
    <location>
        <position position="56"/>
    </location>
</feature>
<dbReference type="SMART" id="SM00398">
    <property type="entry name" value="HMG"/>
    <property type="match status" value="1"/>
</dbReference>
<evidence type="ECO:0000313" key="4">
    <source>
        <dbReference type="EMBL" id="KAL0175550.1"/>
    </source>
</evidence>
<dbReference type="GO" id="GO:0005634">
    <property type="term" value="C:nucleus"/>
    <property type="evidence" value="ECO:0007669"/>
    <property type="project" value="UniProtKB-UniRule"/>
</dbReference>
<dbReference type="Proteomes" id="UP001529510">
    <property type="component" value="Unassembled WGS sequence"/>
</dbReference>
<proteinExistence type="predicted"/>
<dbReference type="PANTHER" id="PTHR48112">
    <property type="entry name" value="HIGH MOBILITY GROUP PROTEIN DSP1"/>
    <property type="match status" value="1"/>
</dbReference>
<evidence type="ECO:0000259" key="3">
    <source>
        <dbReference type="PROSITE" id="PS50118"/>
    </source>
</evidence>
<gene>
    <name evidence="4" type="ORF">M9458_027880</name>
</gene>
<dbReference type="PRINTS" id="PR00886">
    <property type="entry name" value="HIGHMOBLTY12"/>
</dbReference>
<protein>
    <recommendedName>
        <fullName evidence="3">HMG box domain-containing protein</fullName>
    </recommendedName>
</protein>
<dbReference type="CDD" id="cd21994">
    <property type="entry name" value="HMG-box_SSRP1-like"/>
    <property type="match status" value="1"/>
</dbReference>
<dbReference type="InterPro" id="IPR009071">
    <property type="entry name" value="HMG_box_dom"/>
</dbReference>
<dbReference type="InterPro" id="IPR050342">
    <property type="entry name" value="HMGB"/>
</dbReference>
<name>A0ABD0PP37_CIRMR</name>
<organism evidence="4 5">
    <name type="scientific">Cirrhinus mrigala</name>
    <name type="common">Mrigala</name>
    <dbReference type="NCBI Taxonomy" id="683832"/>
    <lineage>
        <taxon>Eukaryota</taxon>
        <taxon>Metazoa</taxon>
        <taxon>Chordata</taxon>
        <taxon>Craniata</taxon>
        <taxon>Vertebrata</taxon>
        <taxon>Euteleostomi</taxon>
        <taxon>Actinopterygii</taxon>
        <taxon>Neopterygii</taxon>
        <taxon>Teleostei</taxon>
        <taxon>Ostariophysi</taxon>
        <taxon>Cypriniformes</taxon>
        <taxon>Cyprinidae</taxon>
        <taxon>Labeoninae</taxon>
        <taxon>Labeonini</taxon>
        <taxon>Cirrhinus</taxon>
    </lineage>
</organism>
<keyword evidence="2" id="KW-0539">Nucleus</keyword>
<dbReference type="InterPro" id="IPR036910">
    <property type="entry name" value="HMG_box_dom_sf"/>
</dbReference>
<dbReference type="AlphaFoldDB" id="A0ABD0PP37"/>
<evidence type="ECO:0000256" key="1">
    <source>
        <dbReference type="ARBA" id="ARBA00023125"/>
    </source>
</evidence>
<reference evidence="4 5" key="1">
    <citation type="submission" date="2024-05" db="EMBL/GenBank/DDBJ databases">
        <title>Genome sequencing and assembly of Indian major carp, Cirrhinus mrigala (Hamilton, 1822).</title>
        <authorList>
            <person name="Mohindra V."/>
            <person name="Chowdhury L.M."/>
            <person name="Lal K."/>
            <person name="Jena J.K."/>
        </authorList>
    </citation>
    <scope>NUCLEOTIDE SEQUENCE [LARGE SCALE GENOMIC DNA]</scope>
    <source>
        <strain evidence="4">CM1030</strain>
        <tissue evidence="4">Blood</tissue>
    </source>
</reference>
<dbReference type="Gene3D" id="1.10.30.10">
    <property type="entry name" value="High mobility group box domain"/>
    <property type="match status" value="1"/>
</dbReference>
<evidence type="ECO:0000256" key="2">
    <source>
        <dbReference type="PROSITE-ProRule" id="PRU00267"/>
    </source>
</evidence>
<feature type="domain" description="HMG box" evidence="3">
    <location>
        <begin position="9"/>
        <end position="56"/>
    </location>
</feature>
<comment type="caution">
    <text evidence="4">The sequence shown here is derived from an EMBL/GenBank/DDBJ whole genome shotgun (WGS) entry which is preliminary data.</text>
</comment>
<dbReference type="EMBL" id="JAMKFB020000014">
    <property type="protein sequence ID" value="KAL0175550.1"/>
    <property type="molecule type" value="Genomic_DNA"/>
</dbReference>